<evidence type="ECO:0000313" key="2">
    <source>
        <dbReference type="Proteomes" id="UP001302745"/>
    </source>
</evidence>
<proteinExistence type="predicted"/>
<comment type="caution">
    <text evidence="1">The sequence shown here is derived from an EMBL/GenBank/DDBJ whole genome shotgun (WGS) entry which is preliminary data.</text>
</comment>
<dbReference type="AlphaFoldDB" id="A0AAN6VUD9"/>
<gene>
    <name evidence="1" type="ORF">C8A00DRAFT_30498</name>
</gene>
<dbReference type="Proteomes" id="UP001302745">
    <property type="component" value="Unassembled WGS sequence"/>
</dbReference>
<accession>A0AAN6VUD9</accession>
<organism evidence="1 2">
    <name type="scientific">Chaetomidium leptoderma</name>
    <dbReference type="NCBI Taxonomy" id="669021"/>
    <lineage>
        <taxon>Eukaryota</taxon>
        <taxon>Fungi</taxon>
        <taxon>Dikarya</taxon>
        <taxon>Ascomycota</taxon>
        <taxon>Pezizomycotina</taxon>
        <taxon>Sordariomycetes</taxon>
        <taxon>Sordariomycetidae</taxon>
        <taxon>Sordariales</taxon>
        <taxon>Chaetomiaceae</taxon>
        <taxon>Chaetomidium</taxon>
    </lineage>
</organism>
<evidence type="ECO:0000313" key="1">
    <source>
        <dbReference type="EMBL" id="KAK4156645.1"/>
    </source>
</evidence>
<keyword evidence="2" id="KW-1185">Reference proteome</keyword>
<reference evidence="1" key="2">
    <citation type="submission" date="2023-05" db="EMBL/GenBank/DDBJ databases">
        <authorList>
            <consortium name="Lawrence Berkeley National Laboratory"/>
            <person name="Steindorff A."/>
            <person name="Hensen N."/>
            <person name="Bonometti L."/>
            <person name="Westerberg I."/>
            <person name="Brannstrom I.O."/>
            <person name="Guillou S."/>
            <person name="Cros-Aarteil S."/>
            <person name="Calhoun S."/>
            <person name="Haridas S."/>
            <person name="Kuo A."/>
            <person name="Mondo S."/>
            <person name="Pangilinan J."/>
            <person name="Riley R."/>
            <person name="Labutti K."/>
            <person name="Andreopoulos B."/>
            <person name="Lipzen A."/>
            <person name="Chen C."/>
            <person name="Yanf M."/>
            <person name="Daum C."/>
            <person name="Ng V."/>
            <person name="Clum A."/>
            <person name="Ohm R."/>
            <person name="Martin F."/>
            <person name="Silar P."/>
            <person name="Natvig D."/>
            <person name="Lalanne C."/>
            <person name="Gautier V."/>
            <person name="Ament-Velasquez S.L."/>
            <person name="Kruys A."/>
            <person name="Hutchinson M.I."/>
            <person name="Powell A.J."/>
            <person name="Barry K."/>
            <person name="Miller A.N."/>
            <person name="Grigoriev I.V."/>
            <person name="Debuchy R."/>
            <person name="Gladieux P."/>
            <person name="Thoren M.H."/>
            <person name="Johannesson H."/>
        </authorList>
    </citation>
    <scope>NUCLEOTIDE SEQUENCE</scope>
    <source>
        <strain evidence="1">CBS 538.74</strain>
    </source>
</reference>
<name>A0AAN6VUD9_9PEZI</name>
<reference evidence="1" key="1">
    <citation type="journal article" date="2023" name="Mol. Phylogenet. Evol.">
        <title>Genome-scale phylogeny and comparative genomics of the fungal order Sordariales.</title>
        <authorList>
            <person name="Hensen N."/>
            <person name="Bonometti L."/>
            <person name="Westerberg I."/>
            <person name="Brannstrom I.O."/>
            <person name="Guillou S."/>
            <person name="Cros-Aarteil S."/>
            <person name="Calhoun S."/>
            <person name="Haridas S."/>
            <person name="Kuo A."/>
            <person name="Mondo S."/>
            <person name="Pangilinan J."/>
            <person name="Riley R."/>
            <person name="LaButti K."/>
            <person name="Andreopoulos B."/>
            <person name="Lipzen A."/>
            <person name="Chen C."/>
            <person name="Yan M."/>
            <person name="Daum C."/>
            <person name="Ng V."/>
            <person name="Clum A."/>
            <person name="Steindorff A."/>
            <person name="Ohm R.A."/>
            <person name="Martin F."/>
            <person name="Silar P."/>
            <person name="Natvig D.O."/>
            <person name="Lalanne C."/>
            <person name="Gautier V."/>
            <person name="Ament-Velasquez S.L."/>
            <person name="Kruys A."/>
            <person name="Hutchinson M.I."/>
            <person name="Powell A.J."/>
            <person name="Barry K."/>
            <person name="Miller A.N."/>
            <person name="Grigoriev I.V."/>
            <person name="Debuchy R."/>
            <person name="Gladieux P."/>
            <person name="Hiltunen Thoren M."/>
            <person name="Johannesson H."/>
        </authorList>
    </citation>
    <scope>NUCLEOTIDE SEQUENCE</scope>
    <source>
        <strain evidence="1">CBS 538.74</strain>
    </source>
</reference>
<dbReference type="EMBL" id="MU856864">
    <property type="protein sequence ID" value="KAK4156645.1"/>
    <property type="molecule type" value="Genomic_DNA"/>
</dbReference>
<sequence length="90" mass="9946">MVDPADVPAKECEKNNMADPVIVPAKESEKAAPVAVAETAKRTAEELPAPVSDRQWDWCDGRYICDCMLCICGAWVEDPGEVCYVCTRFH</sequence>
<protein>
    <submittedName>
        <fullName evidence="1">Uncharacterized protein</fullName>
    </submittedName>
</protein>